<reference evidence="1" key="1">
    <citation type="submission" date="2011-05" db="EMBL/GenBank/DDBJ databases">
        <title>Complete sequence of chromosome of Methanothermococcus okinawensis IH1.</title>
        <authorList>
            <consortium name="US DOE Joint Genome Institute"/>
            <person name="Lucas S."/>
            <person name="Han J."/>
            <person name="Lapidus A."/>
            <person name="Cheng J.-F."/>
            <person name="Goodwin L."/>
            <person name="Pitluck S."/>
            <person name="Peters L."/>
            <person name="Mikhailova N."/>
            <person name="Held B."/>
            <person name="Han C."/>
            <person name="Tapia R."/>
            <person name="Land M."/>
            <person name="Hauser L."/>
            <person name="Kyrpides N."/>
            <person name="Ivanova N."/>
            <person name="Pagani I."/>
            <person name="Sieprawska-Lupa M."/>
            <person name="Takai K."/>
            <person name="Miyazaki J."/>
            <person name="Whitman W."/>
            <person name="Woyke T."/>
        </authorList>
    </citation>
    <scope>NUCLEOTIDE SEQUENCE [LARGE SCALE GENOMIC DNA]</scope>
    <source>
        <strain evidence="1">IH1</strain>
    </source>
</reference>
<dbReference type="Proteomes" id="UP000009296">
    <property type="component" value="Chromosome"/>
</dbReference>
<evidence type="ECO:0000313" key="1">
    <source>
        <dbReference type="EMBL" id="AEH06285.1"/>
    </source>
</evidence>
<evidence type="ECO:0000313" key="2">
    <source>
        <dbReference type="Proteomes" id="UP000009296"/>
    </source>
</evidence>
<sequence length="97" mass="11431">MSYFYNFNITDHGNFVMTIYSKRVKKDDMKAFVIMAKDIYHKYNMYCPNNNMRIVIDFVDIDSGWKYGNVAYKSYLANGLGTRYQLDDGTTIGEEYN</sequence>
<protein>
    <submittedName>
        <fullName evidence="1">Uncharacterized protein</fullName>
    </submittedName>
</protein>
<accession>F8ANT4</accession>
<dbReference type="AlphaFoldDB" id="F8ANT4"/>
<dbReference type="EMBL" id="CP002792">
    <property type="protein sequence ID" value="AEH06285.1"/>
    <property type="molecule type" value="Genomic_DNA"/>
</dbReference>
<proteinExistence type="predicted"/>
<organism evidence="1 2">
    <name type="scientific">Methanothermococcus okinawensis (strain DSM 14208 / JCM 11175 / IH1)</name>
    <dbReference type="NCBI Taxonomy" id="647113"/>
    <lineage>
        <taxon>Archaea</taxon>
        <taxon>Methanobacteriati</taxon>
        <taxon>Methanobacteriota</taxon>
        <taxon>Methanomada group</taxon>
        <taxon>Methanococci</taxon>
        <taxon>Methanococcales</taxon>
        <taxon>Methanococcaceae</taxon>
        <taxon>Methanothermococcus</taxon>
    </lineage>
</organism>
<keyword evidence="2" id="KW-1185">Reference proteome</keyword>
<dbReference type="KEGG" id="mok:Metok_0295"/>
<gene>
    <name evidence="1" type="ordered locus">Metok_0295</name>
</gene>
<name>F8ANT4_METOI</name>
<dbReference type="HOGENOM" id="CLU_2340218_0_0_2"/>